<accession>A0ABV0AFS3</accession>
<protein>
    <submittedName>
        <fullName evidence="2">Uncharacterized protein</fullName>
    </submittedName>
</protein>
<reference evidence="2 3" key="1">
    <citation type="submission" date="2024-05" db="EMBL/GenBank/DDBJ databases">
        <title>Microbispora sp.ZYX-F-249.</title>
        <authorList>
            <person name="Xie H."/>
        </authorList>
    </citation>
    <scope>NUCLEOTIDE SEQUENCE [LARGE SCALE GENOMIC DNA]</scope>
    <source>
        <strain evidence="2 3">ZYX-F-249</strain>
    </source>
</reference>
<feature type="signal peptide" evidence="1">
    <location>
        <begin position="1"/>
        <end position="20"/>
    </location>
</feature>
<evidence type="ECO:0000313" key="2">
    <source>
        <dbReference type="EMBL" id="MEN3533697.1"/>
    </source>
</evidence>
<organism evidence="2 3">
    <name type="scientific">Microbispora maris</name>
    <dbReference type="NCBI Taxonomy" id="3144104"/>
    <lineage>
        <taxon>Bacteria</taxon>
        <taxon>Bacillati</taxon>
        <taxon>Actinomycetota</taxon>
        <taxon>Actinomycetes</taxon>
        <taxon>Streptosporangiales</taxon>
        <taxon>Streptosporangiaceae</taxon>
        <taxon>Microbispora</taxon>
    </lineage>
</organism>
<evidence type="ECO:0000256" key="1">
    <source>
        <dbReference type="SAM" id="SignalP"/>
    </source>
</evidence>
<gene>
    <name evidence="2" type="ORF">AAH991_01165</name>
</gene>
<evidence type="ECO:0000313" key="3">
    <source>
        <dbReference type="Proteomes" id="UP001447516"/>
    </source>
</evidence>
<sequence>MRAGLALVAVTIAAAGLVAARPPAAGLAAVTRTAGDRNGNSTTVRVGNGIRNVGQLTVGSAGNGTGIQQRTVGVSGVANAQSTICGRRSRSCDVTQRIRASDRQIELLSPDARIRRAARRTAISPQAG</sequence>
<name>A0ABV0AFS3_9ACTN</name>
<dbReference type="Proteomes" id="UP001447516">
    <property type="component" value="Unassembled WGS sequence"/>
</dbReference>
<keyword evidence="1" id="KW-0732">Signal</keyword>
<comment type="caution">
    <text evidence="2">The sequence shown here is derived from an EMBL/GenBank/DDBJ whole genome shotgun (WGS) entry which is preliminary data.</text>
</comment>
<dbReference type="RefSeq" id="WP_346224057.1">
    <property type="nucleotide sequence ID" value="NZ_JBDJAW010000001.1"/>
</dbReference>
<proteinExistence type="predicted"/>
<feature type="chain" id="PRO_5045177530" evidence="1">
    <location>
        <begin position="21"/>
        <end position="128"/>
    </location>
</feature>
<dbReference type="EMBL" id="JBDJAW010000001">
    <property type="protein sequence ID" value="MEN3533697.1"/>
    <property type="molecule type" value="Genomic_DNA"/>
</dbReference>
<keyword evidence="3" id="KW-1185">Reference proteome</keyword>